<feature type="compositionally biased region" description="Acidic residues" evidence="1">
    <location>
        <begin position="368"/>
        <end position="382"/>
    </location>
</feature>
<reference evidence="3 4" key="2">
    <citation type="journal article" date="2017" name="Nature">
        <title>The Apostasia genome and the evolution of orchids.</title>
        <authorList>
            <person name="Zhang G.Q."/>
            <person name="Liu K.W."/>
            <person name="Li Z."/>
            <person name="Lohaus R."/>
            <person name="Hsiao Y.Y."/>
            <person name="Niu S.C."/>
            <person name="Wang J.Y."/>
            <person name="Lin Y.C."/>
            <person name="Xu Q."/>
            <person name="Chen L.J."/>
            <person name="Yoshida K."/>
            <person name="Fujiwara S."/>
            <person name="Wang Z.W."/>
            <person name="Zhang Y.Q."/>
            <person name="Mitsuda N."/>
            <person name="Wang M."/>
            <person name="Liu G.H."/>
            <person name="Pecoraro L."/>
            <person name="Huang H.X."/>
            <person name="Xiao X.J."/>
            <person name="Lin M."/>
            <person name="Wu X.Y."/>
            <person name="Wu W.L."/>
            <person name="Chen Y.Y."/>
            <person name="Chang S.B."/>
            <person name="Sakamoto S."/>
            <person name="Ohme-Takagi M."/>
            <person name="Yagi M."/>
            <person name="Zeng S.J."/>
            <person name="Shen C.Y."/>
            <person name="Yeh C.M."/>
            <person name="Luo Y.B."/>
            <person name="Tsai W.C."/>
            <person name="Van de Peer Y."/>
            <person name="Liu Z.J."/>
        </authorList>
    </citation>
    <scope>NUCLEOTIDE SEQUENCE [LARGE SCALE GENOMIC DNA]</scope>
    <source>
        <tissue evidence="3">The whole plant</tissue>
    </source>
</reference>
<gene>
    <name evidence="3" type="ORF">MA16_Dca025662</name>
</gene>
<evidence type="ECO:0000313" key="3">
    <source>
        <dbReference type="EMBL" id="PKU61111.1"/>
    </source>
</evidence>
<evidence type="ECO:0000259" key="2">
    <source>
        <dbReference type="PROSITE" id="PS51840"/>
    </source>
</evidence>
<sequence length="852" mass="95733">MKTGRLKIGLIVQDDFMIVPADLFKSEENHLDHRPEFRMSDADRIAHRPEFVLVDIYCPEDLFYAGHCATTHFDRKLSLNDNDCKFPSFFGCRRRAVTVFGGWVPKSLGKMVTGMIRWPWPTVMLRKFEVRLLVRGIKGLALALPAEESPEGAGMMIAEVRWKGPKTTALRSLRRNAKRNCTKVEAVKGDQGEVEWNEEFGSVVGMTAHKENVFNPWEIEILVFYGLKHVSKNKASMIGTASLNLAEYATTSGEELELNLPLLSTSFDADSRPALHLTLNLLLRACPESPETAQRSVIPASSSPPSGGTPSEKDELSALKAGLRKVKILTEFVSARKSKKTYREDEGSDDRCSAGTEDVDCIYPLDTDSLDDNPDEELEDGKEDTSIRKSFSYGTLANANSVEGVFFSDIGKHEDLVYYSHRRSDVGCSRGEETTSSVHEQSVLHSRRSILPWKKRKYNFRSPKAKGEPLLKKAYGDEGGDDIDYDRRQLSSSDESLSQLGHKADDDLSAPNSSVSDFGDDNFAIGTWESKEVISRDGLMRLSVEVFFASIDQRSERAAGQSACTALVAVIAEWFKLNQDMMPIKSQFDCLIRDGSLEWRNLCGNQTYIDQFPDKHFDLETVLEAKIRRLSVVPGKSYIGFFHPEGFQDISGFDFLQGAMSFDSIWEEIASSESDCLYIVSWNDHFFVLKVERDAYYIIDTLGERLYEGCDQAYILKFDRSTTIHRALNQKENKTNSKDGLSGEEENKFTIAAKEELVCRGKESCKEYIKSFLAAIPIRELQADMKKGLVSSTPLHHRLQIEFHYTEVANDTENFAAFPTLPFWESKSQISWPQGPLLVTGPTLTSAALVVV</sequence>
<proteinExistence type="predicted"/>
<dbReference type="PANTHER" id="PTHR31182:SF15">
    <property type="entry name" value="F26K24.5 PROTEIN"/>
    <property type="match status" value="1"/>
</dbReference>
<dbReference type="PROSITE" id="PS51840">
    <property type="entry name" value="C2_NT"/>
    <property type="match status" value="1"/>
</dbReference>
<reference evidence="3 4" key="1">
    <citation type="journal article" date="2016" name="Sci. Rep.">
        <title>The Dendrobium catenatum Lindl. genome sequence provides insights into polysaccharide synthase, floral development and adaptive evolution.</title>
        <authorList>
            <person name="Zhang G.Q."/>
            <person name="Xu Q."/>
            <person name="Bian C."/>
            <person name="Tsai W.C."/>
            <person name="Yeh C.M."/>
            <person name="Liu K.W."/>
            <person name="Yoshida K."/>
            <person name="Zhang L.S."/>
            <person name="Chang S.B."/>
            <person name="Chen F."/>
            <person name="Shi Y."/>
            <person name="Su Y.Y."/>
            <person name="Zhang Y.Q."/>
            <person name="Chen L.J."/>
            <person name="Yin Y."/>
            <person name="Lin M."/>
            <person name="Huang H."/>
            <person name="Deng H."/>
            <person name="Wang Z.W."/>
            <person name="Zhu S.L."/>
            <person name="Zhao X."/>
            <person name="Deng C."/>
            <person name="Niu S.C."/>
            <person name="Huang J."/>
            <person name="Wang M."/>
            <person name="Liu G.H."/>
            <person name="Yang H.J."/>
            <person name="Xiao X.J."/>
            <person name="Hsiao Y.Y."/>
            <person name="Wu W.L."/>
            <person name="Chen Y.Y."/>
            <person name="Mitsuda N."/>
            <person name="Ohme-Takagi M."/>
            <person name="Luo Y.B."/>
            <person name="Van de Peer Y."/>
            <person name="Liu Z.J."/>
        </authorList>
    </citation>
    <scope>NUCLEOTIDE SEQUENCE [LARGE SCALE GENOMIC DNA]</scope>
    <source>
        <tissue evidence="3">The whole plant</tissue>
    </source>
</reference>
<evidence type="ECO:0000313" key="4">
    <source>
        <dbReference type="Proteomes" id="UP000233837"/>
    </source>
</evidence>
<evidence type="ECO:0000256" key="1">
    <source>
        <dbReference type="SAM" id="MobiDB-lite"/>
    </source>
</evidence>
<feature type="compositionally biased region" description="Low complexity" evidence="1">
    <location>
        <begin position="299"/>
        <end position="310"/>
    </location>
</feature>
<protein>
    <recommendedName>
        <fullName evidence="2">C2 NT-type domain-containing protein</fullName>
    </recommendedName>
</protein>
<feature type="region of interest" description="Disordered" evidence="1">
    <location>
        <begin position="292"/>
        <end position="316"/>
    </location>
</feature>
<accession>A0A2I0VCG6</accession>
<name>A0A2I0VCG6_9ASPA</name>
<feature type="region of interest" description="Disordered" evidence="1">
    <location>
        <begin position="363"/>
        <end position="385"/>
    </location>
</feature>
<organism evidence="3 4">
    <name type="scientific">Dendrobium catenatum</name>
    <dbReference type="NCBI Taxonomy" id="906689"/>
    <lineage>
        <taxon>Eukaryota</taxon>
        <taxon>Viridiplantae</taxon>
        <taxon>Streptophyta</taxon>
        <taxon>Embryophyta</taxon>
        <taxon>Tracheophyta</taxon>
        <taxon>Spermatophyta</taxon>
        <taxon>Magnoliopsida</taxon>
        <taxon>Liliopsida</taxon>
        <taxon>Asparagales</taxon>
        <taxon>Orchidaceae</taxon>
        <taxon>Epidendroideae</taxon>
        <taxon>Malaxideae</taxon>
        <taxon>Dendrobiinae</taxon>
        <taxon>Dendrobium</taxon>
    </lineage>
</organism>
<dbReference type="Proteomes" id="UP000233837">
    <property type="component" value="Unassembled WGS sequence"/>
</dbReference>
<feature type="domain" description="C2 NT-type" evidence="2">
    <location>
        <begin position="118"/>
        <end position="283"/>
    </location>
</feature>
<dbReference type="PANTHER" id="PTHR31182">
    <property type="entry name" value="C2 NT-TYPE DOMAIN-CONTAINING PROTEIN"/>
    <property type="match status" value="1"/>
</dbReference>
<keyword evidence="4" id="KW-1185">Reference proteome</keyword>
<dbReference type="Pfam" id="PF10358">
    <property type="entry name" value="NT-C2"/>
    <property type="match status" value="1"/>
</dbReference>
<dbReference type="InterPro" id="IPR019448">
    <property type="entry name" value="NT-C2"/>
</dbReference>
<dbReference type="EMBL" id="KZ503840">
    <property type="protein sequence ID" value="PKU61111.1"/>
    <property type="molecule type" value="Genomic_DNA"/>
</dbReference>
<dbReference type="AlphaFoldDB" id="A0A2I0VCG6"/>